<dbReference type="RefSeq" id="XP_007674095.1">
    <property type="nucleotide sequence ID" value="XM_007675905.1"/>
</dbReference>
<gene>
    <name evidence="3" type="ORF">BAUCODRAFT_389536</name>
</gene>
<dbReference type="OrthoDB" id="3981028at2759"/>
<feature type="compositionally biased region" description="Low complexity" evidence="1">
    <location>
        <begin position="77"/>
        <end position="87"/>
    </location>
</feature>
<dbReference type="AlphaFoldDB" id="M2NI75"/>
<dbReference type="OMA" id="RNDEWEY"/>
<organism evidence="3 4">
    <name type="scientific">Baudoinia panamericana (strain UAMH 10762)</name>
    <name type="common">Angels' share fungus</name>
    <name type="synonym">Baudoinia compniacensis (strain UAMH 10762)</name>
    <dbReference type="NCBI Taxonomy" id="717646"/>
    <lineage>
        <taxon>Eukaryota</taxon>
        <taxon>Fungi</taxon>
        <taxon>Dikarya</taxon>
        <taxon>Ascomycota</taxon>
        <taxon>Pezizomycotina</taxon>
        <taxon>Dothideomycetes</taxon>
        <taxon>Dothideomycetidae</taxon>
        <taxon>Mycosphaerellales</taxon>
        <taxon>Teratosphaeriaceae</taxon>
        <taxon>Baudoinia</taxon>
    </lineage>
</organism>
<feature type="region of interest" description="Disordered" evidence="1">
    <location>
        <begin position="72"/>
        <end position="91"/>
    </location>
</feature>
<dbReference type="eggNOG" id="ENOG502S0P1">
    <property type="taxonomic scope" value="Eukaryota"/>
</dbReference>
<evidence type="ECO:0008006" key="5">
    <source>
        <dbReference type="Google" id="ProtNLM"/>
    </source>
</evidence>
<dbReference type="KEGG" id="bcom:BAUCODRAFT_389536"/>
<keyword evidence="4" id="KW-1185">Reference proteome</keyword>
<evidence type="ECO:0000256" key="2">
    <source>
        <dbReference type="SAM" id="Phobius"/>
    </source>
</evidence>
<keyword evidence="2" id="KW-1133">Transmembrane helix</keyword>
<evidence type="ECO:0000313" key="4">
    <source>
        <dbReference type="Proteomes" id="UP000011761"/>
    </source>
</evidence>
<name>M2NI75_BAUPA</name>
<accession>M2NI75</accession>
<feature type="compositionally biased region" description="Low complexity" evidence="1">
    <location>
        <begin position="332"/>
        <end position="359"/>
    </location>
</feature>
<evidence type="ECO:0000256" key="1">
    <source>
        <dbReference type="SAM" id="MobiDB-lite"/>
    </source>
</evidence>
<reference evidence="3 4" key="1">
    <citation type="journal article" date="2012" name="PLoS Pathog.">
        <title>Diverse lifestyles and strategies of plant pathogenesis encoded in the genomes of eighteen Dothideomycetes fungi.</title>
        <authorList>
            <person name="Ohm R.A."/>
            <person name="Feau N."/>
            <person name="Henrissat B."/>
            <person name="Schoch C.L."/>
            <person name="Horwitz B.A."/>
            <person name="Barry K.W."/>
            <person name="Condon B.J."/>
            <person name="Copeland A.C."/>
            <person name="Dhillon B."/>
            <person name="Glaser F."/>
            <person name="Hesse C.N."/>
            <person name="Kosti I."/>
            <person name="LaButti K."/>
            <person name="Lindquist E.A."/>
            <person name="Lucas S."/>
            <person name="Salamov A.A."/>
            <person name="Bradshaw R.E."/>
            <person name="Ciuffetti L."/>
            <person name="Hamelin R.C."/>
            <person name="Kema G.H.J."/>
            <person name="Lawrence C."/>
            <person name="Scott J.A."/>
            <person name="Spatafora J.W."/>
            <person name="Turgeon B.G."/>
            <person name="de Wit P.J.G.M."/>
            <person name="Zhong S."/>
            <person name="Goodwin S.B."/>
            <person name="Grigoriev I.V."/>
        </authorList>
    </citation>
    <scope>NUCLEOTIDE SEQUENCE [LARGE SCALE GENOMIC DNA]</scope>
    <source>
        <strain evidence="3 4">UAMH 10762</strain>
    </source>
</reference>
<evidence type="ECO:0000313" key="3">
    <source>
        <dbReference type="EMBL" id="EMC99059.1"/>
    </source>
</evidence>
<dbReference type="GeneID" id="19113673"/>
<feature type="compositionally biased region" description="Basic and acidic residues" evidence="1">
    <location>
        <begin position="268"/>
        <end position="331"/>
    </location>
</feature>
<protein>
    <recommendedName>
        <fullName evidence="5">Peroxin 26</fullName>
    </recommendedName>
</protein>
<dbReference type="HOGENOM" id="CLU_046457_0_0_1"/>
<keyword evidence="2" id="KW-0472">Membrane</keyword>
<feature type="region of interest" description="Disordered" evidence="1">
    <location>
        <begin position="266"/>
        <end position="374"/>
    </location>
</feature>
<proteinExistence type="predicted"/>
<sequence length="447" mass="49303">MAAATETLTYQDALDSQYLSSSLSSLSRSRSTNSLIVRTYKEATQLYLTKRFKEALETLELIISIPSLSHRSGDGNGEAQQNGQAAAPVAQSSKGTRTKVWVFYLSLLHAIIELGPEEGKLTFGSTRWRELANKAREGSVWEEIVQAGYGGVEGEVDADVVLNLATLLLGHMATQKLNQQRLESWLATCDAVGPGSHVSFADGTKSPVPNGASSTPKGLATRLKLLELYALHVLPANGEWSYAKEFIEMSDSLDDERREAFLTALQSLREEKDGTAQRERDLSEQREREMEEQRQEEDARKAEEARQQEEKRKAQESERTKATLTDNEKSKANSATSSTTAKPTANGQHTKSASRAAAKAPRKAPSPPPGLYRRASSALNSLQQMVLQASRSMTGSSFALFRTLMFMAAFIILISRRDLRLRVQRALEQGWVKVKKTAGMAVKVSYI</sequence>
<dbReference type="EMBL" id="KB445552">
    <property type="protein sequence ID" value="EMC99059.1"/>
    <property type="molecule type" value="Genomic_DNA"/>
</dbReference>
<dbReference type="Proteomes" id="UP000011761">
    <property type="component" value="Unassembled WGS sequence"/>
</dbReference>
<dbReference type="STRING" id="717646.M2NI75"/>
<feature type="transmembrane region" description="Helical" evidence="2">
    <location>
        <begin position="398"/>
        <end position="415"/>
    </location>
</feature>
<keyword evidence="2" id="KW-0812">Transmembrane</keyword>